<dbReference type="InterPro" id="IPR029033">
    <property type="entry name" value="His_PPase_superfam"/>
</dbReference>
<gene>
    <name evidence="4" type="ORF">C1SCF055_LOCUS38582</name>
</gene>
<dbReference type="PANTHER" id="PTHR11567:SF110">
    <property type="entry name" value="2-PHOSPHOXYLOSE PHOSPHATASE 1"/>
    <property type="match status" value="1"/>
</dbReference>
<dbReference type="InterPro" id="IPR050645">
    <property type="entry name" value="Histidine_acid_phosphatase"/>
</dbReference>
<name>A0A9P1DNT7_9DINO</name>
<evidence type="ECO:0000256" key="3">
    <source>
        <dbReference type="SAM" id="Phobius"/>
    </source>
</evidence>
<dbReference type="EMBL" id="CAMXCT020005957">
    <property type="protein sequence ID" value="CAL1167000.1"/>
    <property type="molecule type" value="Genomic_DNA"/>
</dbReference>
<dbReference type="Proteomes" id="UP001152797">
    <property type="component" value="Unassembled WGS sequence"/>
</dbReference>
<dbReference type="SUPFAM" id="SSF53254">
    <property type="entry name" value="Phosphoglycerate mutase-like"/>
    <property type="match status" value="1"/>
</dbReference>
<sequence>MAKLLEFASMPVPPRHVRLTPRETKVSRGTEEENSWTKRQRHWRNIKAQLAAKAAEKQAQQREKPLTLIGGGEKPHLPPLPKSLQHAQIPAKDVEQIQSTYHWRPCQLSEHVYAADLPGRSLGTYVNTLSYDLGKETLQTIEEQLEAHNLEDSTPVLVSRHGERQRLVKDALTQEEEGAVGGPLLTATGAAAEKALGQLLRQRYTRPGGCTDRCLNGQVGNGVYAQDEVHAESSGLARTLQSAYALHAGLFPQGSVESSGGEAVQVPLPVYSRPTGEDFILRGYTMCTAQARNLEAWQSSPEFLTKASETKAFRSRMAQLLGRVNISEDGTAAPLADWWNTYDEIAVAAQAPTGSAVNASDLQEAETLAAWLEAVKFGPKLAGTKCGGALLHEVGLRLLDEVKYPDLRLTHFSAHYATMLCLLSALGVPDYTATDSWIRQELLGLSSVLAFEVAKIGTGERVVGLYYWPGPDSSTESWRLVQLPCGDPAGRCSTKQFESIVARRGLGSLKAWCTACDNFELKLCAAPVTPATGTISPKRPQWDLPAVVFVFLGVGASAFLAAGCYAFRKSFRGCLYTEEESRSMIAERAPPIGACSPAPSL</sequence>
<dbReference type="GO" id="GO:0016791">
    <property type="term" value="F:phosphatase activity"/>
    <property type="evidence" value="ECO:0007669"/>
    <property type="project" value="TreeGrafter"/>
</dbReference>
<keyword evidence="3" id="KW-1133">Transmembrane helix</keyword>
<reference evidence="4" key="1">
    <citation type="submission" date="2022-10" db="EMBL/GenBank/DDBJ databases">
        <authorList>
            <person name="Chen Y."/>
            <person name="Dougan E. K."/>
            <person name="Chan C."/>
            <person name="Rhodes N."/>
            <person name="Thang M."/>
        </authorList>
    </citation>
    <scope>NUCLEOTIDE SEQUENCE</scope>
</reference>
<organism evidence="4">
    <name type="scientific">Cladocopium goreaui</name>
    <dbReference type="NCBI Taxonomy" id="2562237"/>
    <lineage>
        <taxon>Eukaryota</taxon>
        <taxon>Sar</taxon>
        <taxon>Alveolata</taxon>
        <taxon>Dinophyceae</taxon>
        <taxon>Suessiales</taxon>
        <taxon>Symbiodiniaceae</taxon>
        <taxon>Cladocopium</taxon>
    </lineage>
</organism>
<dbReference type="OrthoDB" id="258392at2759"/>
<keyword evidence="3" id="KW-0472">Membrane</keyword>
<evidence type="ECO:0000256" key="2">
    <source>
        <dbReference type="ARBA" id="ARBA00022801"/>
    </source>
</evidence>
<feature type="transmembrane region" description="Helical" evidence="3">
    <location>
        <begin position="544"/>
        <end position="567"/>
    </location>
</feature>
<keyword evidence="6" id="KW-1185">Reference proteome</keyword>
<keyword evidence="2" id="KW-0378">Hydrolase</keyword>
<dbReference type="AlphaFoldDB" id="A0A9P1DNT7"/>
<keyword evidence="3" id="KW-0812">Transmembrane</keyword>
<evidence type="ECO:0000313" key="4">
    <source>
        <dbReference type="EMBL" id="CAI4013625.1"/>
    </source>
</evidence>
<reference evidence="5 6" key="2">
    <citation type="submission" date="2024-05" db="EMBL/GenBank/DDBJ databases">
        <authorList>
            <person name="Chen Y."/>
            <person name="Shah S."/>
            <person name="Dougan E. K."/>
            <person name="Thang M."/>
            <person name="Chan C."/>
        </authorList>
    </citation>
    <scope>NUCLEOTIDE SEQUENCE [LARGE SCALE GENOMIC DNA]</scope>
</reference>
<dbReference type="InterPro" id="IPR000560">
    <property type="entry name" value="His_Pase_clade-2"/>
</dbReference>
<accession>A0A9P1DNT7</accession>
<evidence type="ECO:0000313" key="6">
    <source>
        <dbReference type="Proteomes" id="UP001152797"/>
    </source>
</evidence>
<dbReference type="Gene3D" id="3.40.50.1240">
    <property type="entry name" value="Phosphoglycerate mutase-like"/>
    <property type="match status" value="1"/>
</dbReference>
<evidence type="ECO:0000256" key="1">
    <source>
        <dbReference type="ARBA" id="ARBA00005375"/>
    </source>
</evidence>
<comment type="similarity">
    <text evidence="1">Belongs to the histidine acid phosphatase family.</text>
</comment>
<evidence type="ECO:0000313" key="5">
    <source>
        <dbReference type="EMBL" id="CAL4800937.1"/>
    </source>
</evidence>
<dbReference type="EMBL" id="CAMXCT030005957">
    <property type="protein sequence ID" value="CAL4800937.1"/>
    <property type="molecule type" value="Genomic_DNA"/>
</dbReference>
<dbReference type="Pfam" id="PF00328">
    <property type="entry name" value="His_Phos_2"/>
    <property type="match status" value="1"/>
</dbReference>
<dbReference type="CDD" id="cd07061">
    <property type="entry name" value="HP_HAP_like"/>
    <property type="match status" value="1"/>
</dbReference>
<dbReference type="PANTHER" id="PTHR11567">
    <property type="entry name" value="ACID PHOSPHATASE-RELATED"/>
    <property type="match status" value="1"/>
</dbReference>
<proteinExistence type="inferred from homology"/>
<protein>
    <submittedName>
        <fullName evidence="5">Lysosomal acid phosphatase (LAP)</fullName>
    </submittedName>
</protein>
<comment type="caution">
    <text evidence="4">The sequence shown here is derived from an EMBL/GenBank/DDBJ whole genome shotgun (WGS) entry which is preliminary data.</text>
</comment>
<dbReference type="EMBL" id="CAMXCT010005957">
    <property type="protein sequence ID" value="CAI4013625.1"/>
    <property type="molecule type" value="Genomic_DNA"/>
</dbReference>